<evidence type="ECO:0000313" key="3">
    <source>
        <dbReference type="Proteomes" id="UP001592531"/>
    </source>
</evidence>
<proteinExistence type="predicted"/>
<protein>
    <submittedName>
        <fullName evidence="2">MBL fold metallo-hydrolase</fullName>
    </submittedName>
</protein>
<dbReference type="Gene3D" id="3.60.15.10">
    <property type="entry name" value="Ribonuclease Z/Hydroxyacylglutathione hydrolase-like"/>
    <property type="match status" value="1"/>
</dbReference>
<dbReference type="InterPro" id="IPR036866">
    <property type="entry name" value="RibonucZ/Hydroxyglut_hydro"/>
</dbReference>
<dbReference type="SMART" id="SM00849">
    <property type="entry name" value="Lactamase_B"/>
    <property type="match status" value="1"/>
</dbReference>
<comment type="caution">
    <text evidence="2">The sequence shown here is derived from an EMBL/GenBank/DDBJ whole genome shotgun (WGS) entry which is preliminary data.</text>
</comment>
<dbReference type="RefSeq" id="WP_380542582.1">
    <property type="nucleotide sequence ID" value="NZ_JBHFAB010000029.1"/>
</dbReference>
<dbReference type="SUPFAM" id="SSF56281">
    <property type="entry name" value="Metallo-hydrolase/oxidoreductase"/>
    <property type="match status" value="1"/>
</dbReference>
<dbReference type="PANTHER" id="PTHR42951:SF4">
    <property type="entry name" value="ACYL-COENZYME A THIOESTERASE MBLAC2"/>
    <property type="match status" value="1"/>
</dbReference>
<keyword evidence="3" id="KW-1185">Reference proteome</keyword>
<reference evidence="2 3" key="1">
    <citation type="submission" date="2024-09" db="EMBL/GenBank/DDBJ databases">
        <authorList>
            <person name="Lee S.D."/>
        </authorList>
    </citation>
    <scope>NUCLEOTIDE SEQUENCE [LARGE SCALE GENOMIC DNA]</scope>
    <source>
        <strain evidence="2 3">N8-3</strain>
    </source>
</reference>
<dbReference type="InterPro" id="IPR001279">
    <property type="entry name" value="Metallo-B-lactamas"/>
</dbReference>
<name>A0ABV6W435_9ACTN</name>
<evidence type="ECO:0000259" key="1">
    <source>
        <dbReference type="SMART" id="SM00849"/>
    </source>
</evidence>
<dbReference type="Proteomes" id="UP001592531">
    <property type="component" value="Unassembled WGS sequence"/>
</dbReference>
<accession>A0ABV6W435</accession>
<dbReference type="EMBL" id="JBHFAB010000029">
    <property type="protein sequence ID" value="MFC1420753.1"/>
    <property type="molecule type" value="Genomic_DNA"/>
</dbReference>
<evidence type="ECO:0000313" key="2">
    <source>
        <dbReference type="EMBL" id="MFC1420753.1"/>
    </source>
</evidence>
<dbReference type="Pfam" id="PF00753">
    <property type="entry name" value="Lactamase_B"/>
    <property type="match status" value="1"/>
</dbReference>
<gene>
    <name evidence="2" type="ORF">ACEZDE_29525</name>
</gene>
<sequence length="253" mass="27826">MALWYRQTTLDDRCVRISEPRVDPLLSANLWWLRGTDRDLVVDAGLGVVPLRDEIPGMFERDPLVLLTHAHLDHVGGAYEFRERAAHSADAAVLAAGVPASLNGPELYRLLGLDPAAEPVPELLLRSLPHPGYDPAGYRVRPVAPTRLLEHGDLVELGGRTLTVLHLPGHSPGSIALLEQHTGALYSGDVVYDGQLIDDLPDSDVPAYRRSMEYLAELDVSRVHPGHGRGFDRARLRELAAGYLRRTENLPGK</sequence>
<feature type="domain" description="Metallo-beta-lactamase" evidence="1">
    <location>
        <begin position="27"/>
        <end position="227"/>
    </location>
</feature>
<organism evidence="2 3">
    <name type="scientific">Streptacidiphilus cavernicola</name>
    <dbReference type="NCBI Taxonomy" id="3342716"/>
    <lineage>
        <taxon>Bacteria</taxon>
        <taxon>Bacillati</taxon>
        <taxon>Actinomycetota</taxon>
        <taxon>Actinomycetes</taxon>
        <taxon>Kitasatosporales</taxon>
        <taxon>Streptomycetaceae</taxon>
        <taxon>Streptacidiphilus</taxon>
    </lineage>
</organism>
<dbReference type="InterPro" id="IPR050855">
    <property type="entry name" value="NDM-1-like"/>
</dbReference>
<dbReference type="PANTHER" id="PTHR42951">
    <property type="entry name" value="METALLO-BETA-LACTAMASE DOMAIN-CONTAINING"/>
    <property type="match status" value="1"/>
</dbReference>